<gene>
    <name evidence="1" type="ORF">GR257_12705</name>
</gene>
<dbReference type="RefSeq" id="WP_164046775.1">
    <property type="nucleotide sequence ID" value="NZ_WUFV01000005.1"/>
</dbReference>
<evidence type="ECO:0000313" key="1">
    <source>
        <dbReference type="EMBL" id="NEK15712.1"/>
    </source>
</evidence>
<dbReference type="AlphaFoldDB" id="A0A7K3VFY6"/>
<protein>
    <submittedName>
        <fullName evidence="1">Uncharacterized protein</fullName>
    </submittedName>
</protein>
<reference evidence="1 2" key="1">
    <citation type="submission" date="2019-12" db="EMBL/GenBank/DDBJ databases">
        <title>Rhizobium genotypes associated with high levels of biological nitrogen fixation by grain legumes in a temperate-maritime cropping system.</title>
        <authorList>
            <person name="Maluk M."/>
            <person name="Francesc Ferrando Molina F."/>
            <person name="Lopez Del Egido L."/>
            <person name="Lafos M."/>
            <person name="Langarica-Fuentes A."/>
            <person name="Gebre Yohannes G."/>
            <person name="Young M.W."/>
            <person name="Martin P."/>
            <person name="Gantlett R."/>
            <person name="Kenicer G."/>
            <person name="Hawes C."/>
            <person name="Begg G.S."/>
            <person name="Quilliam R.S."/>
            <person name="Squire G.R."/>
            <person name="Poole P.S."/>
            <person name="Young P.W."/>
            <person name="Iannetta P.M."/>
            <person name="James E.K."/>
        </authorList>
    </citation>
    <scope>NUCLEOTIDE SEQUENCE [LARGE SCALE GENOMIC DNA]</scope>
    <source>
        <strain evidence="1 2">JHI54</strain>
    </source>
</reference>
<name>A0A7K3VFY6_RHILE</name>
<dbReference type="EMBL" id="WUFV01000005">
    <property type="protein sequence ID" value="NEK15712.1"/>
    <property type="molecule type" value="Genomic_DNA"/>
</dbReference>
<evidence type="ECO:0000313" key="2">
    <source>
        <dbReference type="Proteomes" id="UP000471705"/>
    </source>
</evidence>
<accession>A0A7K3VFY6</accession>
<sequence length="126" mass="13991">MNAHVKIQQIRRAKLEAYVEQLIALLDALDGDPELEDGGDDEPSFGCSRYFNGKSECELEEDPAELGIADQDALHLEIQNLDGSLHFDGDGQHIARKLLRENVKDKSKLARALDRTGVVPGYGRFV</sequence>
<organism evidence="1 2">
    <name type="scientific">Rhizobium leguminosarum</name>
    <dbReference type="NCBI Taxonomy" id="384"/>
    <lineage>
        <taxon>Bacteria</taxon>
        <taxon>Pseudomonadati</taxon>
        <taxon>Pseudomonadota</taxon>
        <taxon>Alphaproteobacteria</taxon>
        <taxon>Hyphomicrobiales</taxon>
        <taxon>Rhizobiaceae</taxon>
        <taxon>Rhizobium/Agrobacterium group</taxon>
        <taxon>Rhizobium</taxon>
    </lineage>
</organism>
<comment type="caution">
    <text evidence="1">The sequence shown here is derived from an EMBL/GenBank/DDBJ whole genome shotgun (WGS) entry which is preliminary data.</text>
</comment>
<dbReference type="Proteomes" id="UP000471705">
    <property type="component" value="Unassembled WGS sequence"/>
</dbReference>
<proteinExistence type="predicted"/>